<dbReference type="InterPro" id="IPR051239">
    <property type="entry name" value="2'-dNMP_N-hydrolase"/>
</dbReference>
<dbReference type="GO" id="GO:0009159">
    <property type="term" value="P:deoxyribonucleoside monophosphate catabolic process"/>
    <property type="evidence" value="ECO:0007669"/>
    <property type="project" value="TreeGrafter"/>
</dbReference>
<dbReference type="AlphaFoldDB" id="A0A0G1EJM7"/>
<evidence type="ECO:0008006" key="3">
    <source>
        <dbReference type="Google" id="ProtNLM"/>
    </source>
</evidence>
<dbReference type="PANTHER" id="PTHR15364:SF0">
    <property type="entry name" value="2'-DEOXYNUCLEOSIDE 5'-PHOSPHATE N-HYDROLASE 1"/>
    <property type="match status" value="1"/>
</dbReference>
<evidence type="ECO:0000313" key="2">
    <source>
        <dbReference type="Proteomes" id="UP000034543"/>
    </source>
</evidence>
<organism evidence="1 2">
    <name type="scientific">Candidatus Gottesmanbacteria bacterium GW2011_GWA1_43_11</name>
    <dbReference type="NCBI Taxonomy" id="1618436"/>
    <lineage>
        <taxon>Bacteria</taxon>
        <taxon>Candidatus Gottesmaniibacteriota</taxon>
    </lineage>
</organism>
<dbReference type="GO" id="GO:0070694">
    <property type="term" value="F:5-hydroxymethyl-dUMP N-hydrolase activity"/>
    <property type="evidence" value="ECO:0007669"/>
    <property type="project" value="TreeGrafter"/>
</dbReference>
<accession>A0A0G1EJM7</accession>
<protein>
    <recommendedName>
        <fullName evidence="3">Nucleoside 2-deoxyribosyltransferase</fullName>
    </recommendedName>
</protein>
<dbReference type="InterPro" id="IPR007710">
    <property type="entry name" value="Nucleoside_deoxyribTrfase"/>
</dbReference>
<evidence type="ECO:0000313" key="1">
    <source>
        <dbReference type="EMBL" id="KKS83221.1"/>
    </source>
</evidence>
<dbReference type="Gene3D" id="3.40.50.450">
    <property type="match status" value="1"/>
</dbReference>
<dbReference type="PANTHER" id="PTHR15364">
    <property type="entry name" value="2'-DEOXYNUCLEOSIDE 5'-PHOSPHATE N-HYDROLASE 1"/>
    <property type="match status" value="1"/>
</dbReference>
<reference evidence="1 2" key="1">
    <citation type="journal article" date="2015" name="Nature">
        <title>rRNA introns, odd ribosomes, and small enigmatic genomes across a large radiation of phyla.</title>
        <authorList>
            <person name="Brown C.T."/>
            <person name="Hug L.A."/>
            <person name="Thomas B.C."/>
            <person name="Sharon I."/>
            <person name="Castelle C.J."/>
            <person name="Singh A."/>
            <person name="Wilkins M.J."/>
            <person name="Williams K.H."/>
            <person name="Banfield J.F."/>
        </authorList>
    </citation>
    <scope>NUCLEOTIDE SEQUENCE [LARGE SCALE GENOMIC DNA]</scope>
</reference>
<dbReference type="STRING" id="1618436.UV59_C0046G0002"/>
<dbReference type="Pfam" id="PF05014">
    <property type="entry name" value="Nuc_deoxyrib_tr"/>
    <property type="match status" value="1"/>
</dbReference>
<comment type="caution">
    <text evidence="1">The sequence shown here is derived from an EMBL/GenBank/DDBJ whole genome shotgun (WGS) entry which is preliminary data.</text>
</comment>
<dbReference type="EMBL" id="LCFB01000046">
    <property type="protein sequence ID" value="KKS83221.1"/>
    <property type="molecule type" value="Genomic_DNA"/>
</dbReference>
<dbReference type="SUPFAM" id="SSF52309">
    <property type="entry name" value="N-(deoxy)ribosyltransferase-like"/>
    <property type="match status" value="1"/>
</dbReference>
<gene>
    <name evidence="1" type="ORF">UV59_C0046G0002</name>
</gene>
<proteinExistence type="predicted"/>
<name>A0A0G1EJM7_9BACT</name>
<sequence length="185" mass="21373">MIAYFTASVIGKRYNLKNYERIVAYLKQKGLTVISDHILKTTETEIKTEDKTARLSFQKKLEAWITGAHFVISETSYPSTSVGFEISYAVAHHKPVLLLYNHDSTPPSLLAQYFDEKLICEKYTPTTLESTIDDFLHYAAHTADTRFTFFIQPHIARYLETVAEKRKIPKSVYLRQLIEADMENE</sequence>
<dbReference type="Proteomes" id="UP000034543">
    <property type="component" value="Unassembled WGS sequence"/>
</dbReference>